<organism evidence="1 2">
    <name type="scientific">Anaerostipes caccae (strain DSM 14662 / CCUG 47493 / JCM 13470 / NCIMB 13811 / L1-92)</name>
    <dbReference type="NCBI Taxonomy" id="411490"/>
    <lineage>
        <taxon>Bacteria</taxon>
        <taxon>Bacillati</taxon>
        <taxon>Bacillota</taxon>
        <taxon>Clostridia</taxon>
        <taxon>Lachnospirales</taxon>
        <taxon>Lachnospiraceae</taxon>
        <taxon>Anaerostipes</taxon>
    </lineage>
</organism>
<protein>
    <submittedName>
        <fullName evidence="1">Uncharacterized protein</fullName>
    </submittedName>
</protein>
<dbReference type="AlphaFoldDB" id="B0MFA0"/>
<accession>B0MFA0</accession>
<evidence type="ECO:0000313" key="1">
    <source>
        <dbReference type="EMBL" id="EDR97205.1"/>
    </source>
</evidence>
<dbReference type="Gene3D" id="1.10.10.10">
    <property type="entry name" value="Winged helix-like DNA-binding domain superfamily/Winged helix DNA-binding domain"/>
    <property type="match status" value="1"/>
</dbReference>
<dbReference type="HOGENOM" id="CLU_2731112_0_0_9"/>
<name>B0MFA0_ANACD</name>
<proteinExistence type="predicted"/>
<dbReference type="STRING" id="411490.ANACAC_02435"/>
<gene>
    <name evidence="1" type="ORF">ANACAC_02435</name>
</gene>
<dbReference type="InterPro" id="IPR036388">
    <property type="entry name" value="WH-like_DNA-bd_sf"/>
</dbReference>
<comment type="caution">
    <text evidence="1">The sequence shown here is derived from an EMBL/GenBank/DDBJ whole genome shotgun (WGS) entry which is preliminary data.</text>
</comment>
<dbReference type="RefSeq" id="WP_006567871.1">
    <property type="nucleotide sequence ID" value="NZ_AP023027.1"/>
</dbReference>
<dbReference type="Proteomes" id="UP000004935">
    <property type="component" value="Unassembled WGS sequence"/>
</dbReference>
<sequence length="71" mass="8302">MSEVLKIKGYDKVRKIIDELQDQGSITRKEAELKCEKTAATTRRYIKFLVETGYVIQEGRTNSIIYKNILY</sequence>
<reference evidence="1" key="2">
    <citation type="submission" date="2013-11" db="EMBL/GenBank/DDBJ databases">
        <title>Draft genome sequence of Anaerostipes caccae (DSM 14662).</title>
        <authorList>
            <person name="Sudarsanam P."/>
            <person name="Ley R."/>
            <person name="Guruge J."/>
            <person name="Turnbaugh P.J."/>
            <person name="Mahowald M."/>
            <person name="Liep D."/>
            <person name="Gordon J."/>
        </authorList>
    </citation>
    <scope>NUCLEOTIDE SEQUENCE</scope>
    <source>
        <strain evidence="1">DSM 14662</strain>
    </source>
</reference>
<keyword evidence="2" id="KW-1185">Reference proteome</keyword>
<reference evidence="1" key="1">
    <citation type="submission" date="2007-11" db="EMBL/GenBank/DDBJ databases">
        <authorList>
            <person name="Fulton L."/>
            <person name="Clifton S."/>
            <person name="Fulton B."/>
            <person name="Xu J."/>
            <person name="Minx P."/>
            <person name="Pepin K.H."/>
            <person name="Johnson M."/>
            <person name="Thiruvilangam P."/>
            <person name="Bhonagiri V."/>
            <person name="Nash W.E."/>
            <person name="Mardis E.R."/>
            <person name="Wilson R.K."/>
        </authorList>
    </citation>
    <scope>NUCLEOTIDE SEQUENCE [LARGE SCALE GENOMIC DNA]</scope>
    <source>
        <strain evidence="1">DSM 14662</strain>
    </source>
</reference>
<dbReference type="EMBL" id="ABAX03000014">
    <property type="protein sequence ID" value="EDR97205.1"/>
    <property type="molecule type" value="Genomic_DNA"/>
</dbReference>
<dbReference type="Pfam" id="PF13412">
    <property type="entry name" value="HTH_24"/>
    <property type="match status" value="1"/>
</dbReference>
<evidence type="ECO:0000313" key="2">
    <source>
        <dbReference type="Proteomes" id="UP000004935"/>
    </source>
</evidence>